<dbReference type="EMBL" id="JARK01001401">
    <property type="protein sequence ID" value="EYC08531.1"/>
    <property type="molecule type" value="Genomic_DNA"/>
</dbReference>
<keyword evidence="2" id="KW-1185">Reference proteome</keyword>
<dbReference type="AlphaFoldDB" id="A0A016U0R2"/>
<evidence type="ECO:0000313" key="1">
    <source>
        <dbReference type="EMBL" id="EYC08531.1"/>
    </source>
</evidence>
<comment type="caution">
    <text evidence="1">The sequence shown here is derived from an EMBL/GenBank/DDBJ whole genome shotgun (WGS) entry which is preliminary data.</text>
</comment>
<name>A0A016U0R2_9BILA</name>
<evidence type="ECO:0000313" key="2">
    <source>
        <dbReference type="Proteomes" id="UP000024635"/>
    </source>
</evidence>
<reference evidence="2" key="1">
    <citation type="journal article" date="2015" name="Nat. Genet.">
        <title>The genome and transcriptome of the zoonotic hookworm Ancylostoma ceylanicum identify infection-specific gene families.</title>
        <authorList>
            <person name="Schwarz E.M."/>
            <person name="Hu Y."/>
            <person name="Antoshechkin I."/>
            <person name="Miller M.M."/>
            <person name="Sternberg P.W."/>
            <person name="Aroian R.V."/>
        </authorList>
    </citation>
    <scope>NUCLEOTIDE SEQUENCE</scope>
    <source>
        <strain evidence="2">HY135</strain>
    </source>
</reference>
<protein>
    <submittedName>
        <fullName evidence="1">Uncharacterized protein</fullName>
    </submittedName>
</protein>
<accession>A0A016U0R2</accession>
<organism evidence="1 2">
    <name type="scientific">Ancylostoma ceylanicum</name>
    <dbReference type="NCBI Taxonomy" id="53326"/>
    <lineage>
        <taxon>Eukaryota</taxon>
        <taxon>Metazoa</taxon>
        <taxon>Ecdysozoa</taxon>
        <taxon>Nematoda</taxon>
        <taxon>Chromadorea</taxon>
        <taxon>Rhabditida</taxon>
        <taxon>Rhabditina</taxon>
        <taxon>Rhabditomorpha</taxon>
        <taxon>Strongyloidea</taxon>
        <taxon>Ancylostomatidae</taxon>
        <taxon>Ancylostomatinae</taxon>
        <taxon>Ancylostoma</taxon>
    </lineage>
</organism>
<dbReference type="Proteomes" id="UP000024635">
    <property type="component" value="Unassembled WGS sequence"/>
</dbReference>
<gene>
    <name evidence="1" type="primary">Acey_s0065.g3598</name>
    <name evidence="1" type="ORF">Y032_0065g3598</name>
</gene>
<sequence>MLISKNEHITESSALKSTVFSVIDTAEIHKGKIIAKYKSQFPIPSSHKEAKEKLKCCEVQKPTYLSLNSIKEASYTTRLLKTFNMQPSVNRRNYVVVKVSGDGFECQSNLLERRSFHWSTLNALYFNRAFNSTGRQLTTEISDM</sequence>
<proteinExistence type="predicted"/>